<evidence type="ECO:0000259" key="14">
    <source>
        <dbReference type="SMART" id="SM00663"/>
    </source>
</evidence>
<dbReference type="Gene3D" id="1.10.132.30">
    <property type="match status" value="1"/>
</dbReference>
<dbReference type="InterPro" id="IPR007066">
    <property type="entry name" value="RNA_pol_Rpb1_3"/>
</dbReference>
<dbReference type="Gene3D" id="3.30.1490.180">
    <property type="entry name" value="RNA polymerase ii"/>
    <property type="match status" value="1"/>
</dbReference>
<evidence type="ECO:0000256" key="4">
    <source>
        <dbReference type="ARBA" id="ARBA00022679"/>
    </source>
</evidence>
<comment type="subcellular location">
    <subcellularLocation>
        <location evidence="1">Nucleus</location>
    </subcellularLocation>
</comment>
<dbReference type="GO" id="GO:0005736">
    <property type="term" value="C:RNA polymerase I complex"/>
    <property type="evidence" value="ECO:0007669"/>
    <property type="project" value="TreeGrafter"/>
</dbReference>
<evidence type="ECO:0000256" key="10">
    <source>
        <dbReference type="ARBA" id="ARBA00023242"/>
    </source>
</evidence>
<evidence type="ECO:0000313" key="16">
    <source>
        <dbReference type="Proteomes" id="UP001140074"/>
    </source>
</evidence>
<keyword evidence="3 12" id="KW-0240">DNA-directed RNA polymerase</keyword>
<dbReference type="CDD" id="cd01435">
    <property type="entry name" value="RNAP_I_RPA1_N"/>
    <property type="match status" value="1"/>
</dbReference>
<dbReference type="InterPro" id="IPR000722">
    <property type="entry name" value="RNA_pol_asu"/>
</dbReference>
<dbReference type="Gene3D" id="1.10.274.100">
    <property type="entry name" value="RNA polymerase Rpb1, domain 3"/>
    <property type="match status" value="1"/>
</dbReference>
<dbReference type="FunFam" id="2.40.40.20:FF:000019">
    <property type="entry name" value="DNA-directed RNA polymerase II subunit RPB1"/>
    <property type="match status" value="1"/>
</dbReference>
<feature type="domain" description="RNA polymerase N-terminal" evidence="14">
    <location>
        <begin position="607"/>
        <end position="949"/>
    </location>
</feature>
<organism evidence="15 16">
    <name type="scientific">Coemansia aciculifera</name>
    <dbReference type="NCBI Taxonomy" id="417176"/>
    <lineage>
        <taxon>Eukaryota</taxon>
        <taxon>Fungi</taxon>
        <taxon>Fungi incertae sedis</taxon>
        <taxon>Zoopagomycota</taxon>
        <taxon>Kickxellomycotina</taxon>
        <taxon>Kickxellomycetes</taxon>
        <taxon>Kickxellales</taxon>
        <taxon>Kickxellaceae</taxon>
        <taxon>Coemansia</taxon>
    </lineage>
</organism>
<keyword evidence="7" id="KW-0862">Zinc</keyword>
<evidence type="ECO:0000256" key="7">
    <source>
        <dbReference type="ARBA" id="ARBA00022833"/>
    </source>
</evidence>
<dbReference type="Gene3D" id="2.40.40.20">
    <property type="match status" value="1"/>
</dbReference>
<keyword evidence="6" id="KW-0479">Metal-binding</keyword>
<keyword evidence="4 12" id="KW-0808">Transferase</keyword>
<dbReference type="SUPFAM" id="SSF56281">
    <property type="entry name" value="Metallo-hydrolase/oxidoreductase"/>
    <property type="match status" value="1"/>
</dbReference>
<dbReference type="FunFam" id="4.10.860.120:FF:000006">
    <property type="entry name" value="DNA-directed RNA polymerase subunit"/>
    <property type="match status" value="1"/>
</dbReference>
<proteinExistence type="inferred from homology"/>
<dbReference type="GO" id="GO:0046872">
    <property type="term" value="F:metal ion binding"/>
    <property type="evidence" value="ECO:0007669"/>
    <property type="project" value="UniProtKB-KW"/>
</dbReference>
<feature type="region of interest" description="Disordered" evidence="13">
    <location>
        <begin position="1652"/>
        <end position="1729"/>
    </location>
</feature>
<dbReference type="InterPro" id="IPR007080">
    <property type="entry name" value="RNA_pol_Rpb1_1"/>
</dbReference>
<dbReference type="Pfam" id="PF04998">
    <property type="entry name" value="RNA_pol_Rpb1_5"/>
    <property type="match status" value="1"/>
</dbReference>
<dbReference type="Gene3D" id="3.60.15.10">
    <property type="entry name" value="Ribonuclease Z/Hydroxyacylglutathione hydrolase-like"/>
    <property type="match status" value="1"/>
</dbReference>
<gene>
    <name evidence="15" type="ORF">GGH94_006056</name>
</gene>
<dbReference type="InterPro" id="IPR007081">
    <property type="entry name" value="RNA_pol_Rpb1_5"/>
</dbReference>
<dbReference type="InterPro" id="IPR038120">
    <property type="entry name" value="Rpb1_funnel_sf"/>
</dbReference>
<dbReference type="Pfam" id="PF17778">
    <property type="entry name" value="WHD_BLACT"/>
    <property type="match status" value="1"/>
</dbReference>
<evidence type="ECO:0000256" key="3">
    <source>
        <dbReference type="ARBA" id="ARBA00022478"/>
    </source>
</evidence>
<feature type="compositionally biased region" description="Acidic residues" evidence="13">
    <location>
        <begin position="1668"/>
        <end position="1682"/>
    </location>
</feature>
<dbReference type="InterPro" id="IPR041516">
    <property type="entry name" value="LACTB2_WH"/>
</dbReference>
<dbReference type="Proteomes" id="UP001140074">
    <property type="component" value="Unassembled WGS sequence"/>
</dbReference>
<dbReference type="Pfam" id="PF05000">
    <property type="entry name" value="RNA_pol_Rpb1_4"/>
    <property type="match status" value="1"/>
</dbReference>
<dbReference type="SMART" id="SM00663">
    <property type="entry name" value="RPOLA_N"/>
    <property type="match status" value="1"/>
</dbReference>
<comment type="caution">
    <text evidence="15">The sequence shown here is derived from an EMBL/GenBank/DDBJ whole genome shotgun (WGS) entry which is preliminary data.</text>
</comment>
<comment type="function">
    <text evidence="12">DNA-dependent RNA polymerase catalyzes the transcription of DNA into RNA using the four ribonucleoside triphosphates as substrates.</text>
</comment>
<evidence type="ECO:0000256" key="1">
    <source>
        <dbReference type="ARBA" id="ARBA00004123"/>
    </source>
</evidence>
<dbReference type="FunFam" id="3.30.1490.180:FF:000003">
    <property type="entry name" value="DNA-directed RNA polymerase subunit"/>
    <property type="match status" value="1"/>
</dbReference>
<reference evidence="15" key="1">
    <citation type="submission" date="2022-07" db="EMBL/GenBank/DDBJ databases">
        <title>Phylogenomic reconstructions and comparative analyses of Kickxellomycotina fungi.</title>
        <authorList>
            <person name="Reynolds N.K."/>
            <person name="Stajich J.E."/>
            <person name="Barry K."/>
            <person name="Grigoriev I.V."/>
            <person name="Crous P."/>
            <person name="Smith M.E."/>
        </authorList>
    </citation>
    <scope>NUCLEOTIDE SEQUENCE</scope>
    <source>
        <strain evidence="15">RSA 476</strain>
    </source>
</reference>
<evidence type="ECO:0000256" key="8">
    <source>
        <dbReference type="ARBA" id="ARBA00022842"/>
    </source>
</evidence>
<evidence type="ECO:0000256" key="13">
    <source>
        <dbReference type="SAM" id="MobiDB-lite"/>
    </source>
</evidence>
<keyword evidence="8" id="KW-0460">Magnesium</keyword>
<dbReference type="PANTHER" id="PTHR19376">
    <property type="entry name" value="DNA-DIRECTED RNA POLYMERASE"/>
    <property type="match status" value="1"/>
</dbReference>
<dbReference type="InterPro" id="IPR015699">
    <property type="entry name" value="DNA-dir_RNA_pol1_lsu_N"/>
</dbReference>
<dbReference type="Gene3D" id="6.10.250.2940">
    <property type="match status" value="1"/>
</dbReference>
<dbReference type="GO" id="GO:0003899">
    <property type="term" value="F:DNA-directed RNA polymerase activity"/>
    <property type="evidence" value="ECO:0007669"/>
    <property type="project" value="UniProtKB-EC"/>
</dbReference>
<dbReference type="Pfam" id="PF04983">
    <property type="entry name" value="RNA_pol_Rpb1_3"/>
    <property type="match status" value="1"/>
</dbReference>
<feature type="compositionally biased region" description="Basic residues" evidence="13">
    <location>
        <begin position="1426"/>
        <end position="1438"/>
    </location>
</feature>
<keyword evidence="5 12" id="KW-0548">Nucleotidyltransferase</keyword>
<keyword evidence="9 12" id="KW-0804">Transcription</keyword>
<evidence type="ECO:0000256" key="5">
    <source>
        <dbReference type="ARBA" id="ARBA00022695"/>
    </source>
</evidence>
<dbReference type="Gene3D" id="3.30.70.2850">
    <property type="match status" value="1"/>
</dbReference>
<dbReference type="Gene3D" id="1.10.10.10">
    <property type="entry name" value="Winged helix-like DNA-binding domain superfamily/Winged helix DNA-binding domain"/>
    <property type="match status" value="1"/>
</dbReference>
<dbReference type="InterPro" id="IPR042102">
    <property type="entry name" value="RNA_pol_Rpb1_3_sf"/>
</dbReference>
<dbReference type="InterPro" id="IPR006592">
    <property type="entry name" value="RNA_pol_N"/>
</dbReference>
<dbReference type="Gene3D" id="4.10.860.120">
    <property type="entry name" value="RNA polymerase II, clamp domain"/>
    <property type="match status" value="1"/>
</dbReference>
<feature type="compositionally biased region" description="Acidic residues" evidence="13">
    <location>
        <begin position="506"/>
        <end position="523"/>
    </location>
</feature>
<evidence type="ECO:0000256" key="6">
    <source>
        <dbReference type="ARBA" id="ARBA00022723"/>
    </source>
</evidence>
<dbReference type="EC" id="2.7.7.6" evidence="12"/>
<name>A0A9W8M399_9FUNG</name>
<accession>A0A9W8M399</accession>
<comment type="similarity">
    <text evidence="2 12">Belongs to the RNA polymerase beta' chain family.</text>
</comment>
<dbReference type="Gene3D" id="1.10.357.120">
    <property type="match status" value="1"/>
</dbReference>
<sequence length="2039" mass="225841">MSDIVTAGCTVFKRLDTGSDGQPEVQKMLAGAIRRGCLHDIADSQEFIVDDLLLRAVFTPGHTSDHVAFTVTSDSDPMLLTGDHILGQGTTVVHELGPYMESLNRVLAIRPIALLPGHGPVISGKYCEPDGYRSIRVIEEYIRHRNMREQQILDVLASDGRGWRLEDITRAVYKDITDPRIILAAQNNTLLHLQKLQAENRVRRLEELVCFVAMNIAQPVNSKINGVSFTFYEPSEVRRMSVKQVVNPVLLDSLRNPTKGGLYDQAMGPFSKNHLCATCSLSHFNCPGHFGHIELPAPVINPMMFDTMYRFLQGCCPYCHHFTFNRVVAARFTAKLRLLEYGLIQDAADLDDLLPKTGSAPIDEEGADPLLGSAEEAQATGGKKAGESSDEYIERIAQYVLDKLSQSDGKATYKVTMVNKARRALIKEITTRSHNVTCHNCRGPMPKLRRDTYLKVFREPLTRKQQAIKQSKGMEYRDVMDVDVAAISREAKKRQQAQGAASVDSEGSEDSEDDSEGSEDEDAAYNAVDAHPAKTAAAGQKGAVYMTPIHLRNHMRLLFSNEGDLVRLLFQQRDPQMASVVEILSDVSASVTLTLPSQARSPVQLADMFFIEALPVPPSKFRPASVMSDEVMENPQNVYLGDVLKSCVALQNLVSPDKKDDKGAYAQAAESGVSFDRVVTMWVQLQQCVNNVMDNTKNPKLSKSGKLPDPGIRQVLEKKEGLFRQNMMGKRVNYAARSVISPDPNLESDEVGVPPVFAQKLTFPEPVTAHNVKEMRQLVINGPETWPGAVSVQHEDGSLVFLDRLSHESRVALANQLLTPQDAATSANTLGNMFTTRAAGVNKKVYRHLRNGDMVVMNRQPTLHRASMAGMRAHVLPGERTLRFHYMNCNQFNSDFDGDEMNMHFPQSQAARSELANIMAADLTYINPTDGGPLRGLIQDSVDGGVILTKRDTMLTRSEYQELVYWALRPESQPQLPDGKVQLLPPAIFKPVPMWTGKQVISTLMLNLTWGYAPLNLVSKDKVGKKYWGRTAEEEERVLFLDGELLVGILDKSQFGATSYGLVHSVYEIYSPTHAGRLLSTLGRLFLRYLQEIGFSCRMEDLLFDAEGDRVRKQMIKAQKPGGMKAALDFVGLSDYSAEQLEHDPRIQNEFHNRMEEVLRHDSKLALLDGAIAGAMNKVTGNLIAECLPSHLHLPFPHNNMVVMTVSGAKGSNINLSQITCCLGQQQLEGRRVPLMVSGKSLPSFAPFDSSGRAGGFVASRFLTGLKPQEFYFHCMAGREGLIDTAVKTSRSGYLQRCLIKHLEGVKVHYDYTVRDSDGSVIQFQYGEDALDVLKCQHLSKFDFAAANYRAFRDKFNPASAAAVLDDELARKYAKKTIGKPGSLDAEPVSSRFNPSRYLGAVSERFYVELEDYLESNPNNLLAEKKSKKSKQSKKSKPTKSLYGTPDKMLASVSDMGALMAAVNPDCTPRNFRVLQYLNYLHSLIDPGESVGLIAAQGIGEPSTQMTLNTFHLAGFGAKNVTLGIPRLREIVMVASNNISAPNIDIPLLEGVTKEHAQVIAGALTKLTLGDVTDYVEVKERLSAKTRASSGMRFRRFTLRLQLFPSKEYEEEYDVSQEDIEYAIEINFANRLEGLVAKDLKRTYRSVLSDETVDQDEDFGTRKTGGGGDDDEDGVEEEEELVDAAKAVSDDDDSDDDLAGSDDDDEGARADSKRAGKSSYEGPDDEDKKMLDSMDAELDQLDSMADKQTSSKRSRKKNDDMDVDSDEEDKEEEELDEDLVVDGGANVQRRKALALARRRKRMVQRYPHVVGYDFVDTGDETYAEIEMQFPATTPKFLMLNLAEEAVRGTVVREIPGVSSCYVNEPESENDTSLGIGANGNNIRGIWEASLVALDEIANTEQATGMDEWIDLNHLYSNDIAMLLRTYGVEAARAAIMKEVSGVFGVYNIDIDKRHLSLVADYMTFEGGFKPFNRQGLSSSPSPFAKMTYESTCTFLQETVVCGDFDDLTNPSSRIVMGQPVMSGTGFFDVLVDLVAPAAA</sequence>
<dbReference type="Pfam" id="PF04997">
    <property type="entry name" value="RNA_pol_Rpb1_1"/>
    <property type="match status" value="1"/>
</dbReference>
<evidence type="ECO:0000256" key="12">
    <source>
        <dbReference type="RuleBase" id="RU004279"/>
    </source>
</evidence>
<dbReference type="InterPro" id="IPR047107">
    <property type="entry name" value="DNA-dir_RNA_pol1_lsu_C"/>
</dbReference>
<dbReference type="CDD" id="cd02735">
    <property type="entry name" value="RNAP_I_Rpa1_C"/>
    <property type="match status" value="1"/>
</dbReference>
<evidence type="ECO:0000256" key="2">
    <source>
        <dbReference type="ARBA" id="ARBA00006460"/>
    </source>
</evidence>
<dbReference type="InterPro" id="IPR045867">
    <property type="entry name" value="DNA-dir_RpoC_beta_prime"/>
</dbReference>
<feature type="region of interest" description="Disordered" evidence="13">
    <location>
        <begin position="490"/>
        <end position="523"/>
    </location>
</feature>
<dbReference type="EMBL" id="JANBUY010000381">
    <property type="protein sequence ID" value="KAJ2859531.1"/>
    <property type="molecule type" value="Genomic_DNA"/>
</dbReference>
<dbReference type="InterPro" id="IPR007083">
    <property type="entry name" value="RNA_pol_Rpb1_4"/>
</dbReference>
<dbReference type="InterPro" id="IPR036866">
    <property type="entry name" value="RibonucZ/Hydroxyglut_hydro"/>
</dbReference>
<dbReference type="GO" id="GO:0006351">
    <property type="term" value="P:DNA-templated transcription"/>
    <property type="evidence" value="ECO:0007669"/>
    <property type="project" value="InterPro"/>
</dbReference>
<dbReference type="GO" id="GO:0003677">
    <property type="term" value="F:DNA binding"/>
    <property type="evidence" value="ECO:0007669"/>
    <property type="project" value="InterPro"/>
</dbReference>
<keyword evidence="16" id="KW-1185">Reference proteome</keyword>
<evidence type="ECO:0000256" key="9">
    <source>
        <dbReference type="ARBA" id="ARBA00023163"/>
    </source>
</evidence>
<comment type="catalytic activity">
    <reaction evidence="11 12">
        <text>RNA(n) + a ribonucleoside 5'-triphosphate = RNA(n+1) + diphosphate</text>
        <dbReference type="Rhea" id="RHEA:21248"/>
        <dbReference type="Rhea" id="RHEA-COMP:14527"/>
        <dbReference type="Rhea" id="RHEA-COMP:17342"/>
        <dbReference type="ChEBI" id="CHEBI:33019"/>
        <dbReference type="ChEBI" id="CHEBI:61557"/>
        <dbReference type="ChEBI" id="CHEBI:140395"/>
        <dbReference type="EC" id="2.7.7.6"/>
    </reaction>
</comment>
<feature type="region of interest" description="Disordered" evidence="13">
    <location>
        <begin position="1421"/>
        <end position="1446"/>
    </location>
</feature>
<feature type="compositionally biased region" description="Acidic residues" evidence="13">
    <location>
        <begin position="1761"/>
        <end position="1776"/>
    </location>
</feature>
<dbReference type="PANTHER" id="PTHR19376:SF11">
    <property type="entry name" value="DNA-DIRECTED RNA POLYMERASE I SUBUNIT RPA1"/>
    <property type="match status" value="1"/>
</dbReference>
<dbReference type="SUPFAM" id="SSF64484">
    <property type="entry name" value="beta and beta-prime subunits of DNA dependent RNA-polymerase"/>
    <property type="match status" value="1"/>
</dbReference>
<feature type="region of interest" description="Disordered" evidence="13">
    <location>
        <begin position="1742"/>
        <end position="1776"/>
    </location>
</feature>
<feature type="compositionally biased region" description="Acidic residues" evidence="13">
    <location>
        <begin position="1690"/>
        <end position="1706"/>
    </location>
</feature>
<evidence type="ECO:0000313" key="15">
    <source>
        <dbReference type="EMBL" id="KAJ2859531.1"/>
    </source>
</evidence>
<dbReference type="Pfam" id="PF00623">
    <property type="entry name" value="RNA_pol_Rpb1_2"/>
    <property type="match status" value="1"/>
</dbReference>
<dbReference type="InterPro" id="IPR036388">
    <property type="entry name" value="WH-like_DNA-bd_sf"/>
</dbReference>
<protein>
    <recommendedName>
        <fullName evidence="12">DNA-directed RNA polymerase subunit</fullName>
        <ecNumber evidence="12">2.7.7.6</ecNumber>
    </recommendedName>
</protein>
<evidence type="ECO:0000256" key="11">
    <source>
        <dbReference type="ARBA" id="ARBA00048552"/>
    </source>
</evidence>
<keyword evidence="10" id="KW-0539">Nucleus</keyword>
<dbReference type="InterPro" id="IPR044893">
    <property type="entry name" value="RNA_pol_Rpb1_clamp_domain"/>
</dbReference>